<gene>
    <name evidence="1" type="ORF">X975_04474</name>
</gene>
<protein>
    <submittedName>
        <fullName evidence="1">Uncharacterized protein</fullName>
    </submittedName>
</protein>
<dbReference type="EMBL" id="KK120905">
    <property type="protein sequence ID" value="KFM79327.1"/>
    <property type="molecule type" value="Genomic_DNA"/>
</dbReference>
<accession>A0A087UPN8</accession>
<keyword evidence="2" id="KW-1185">Reference proteome</keyword>
<reference evidence="1 2" key="1">
    <citation type="submission" date="2013-11" db="EMBL/GenBank/DDBJ databases">
        <title>Genome sequencing of Stegodyphus mimosarum.</title>
        <authorList>
            <person name="Bechsgaard J."/>
        </authorList>
    </citation>
    <scope>NUCLEOTIDE SEQUENCE [LARGE SCALE GENOMIC DNA]</scope>
</reference>
<evidence type="ECO:0000313" key="1">
    <source>
        <dbReference type="EMBL" id="KFM79327.1"/>
    </source>
</evidence>
<feature type="non-terminal residue" evidence="1">
    <location>
        <position position="67"/>
    </location>
</feature>
<name>A0A087UPN8_STEMI</name>
<dbReference type="AlphaFoldDB" id="A0A087UPN8"/>
<dbReference type="Proteomes" id="UP000054359">
    <property type="component" value="Unassembled WGS sequence"/>
</dbReference>
<organism evidence="1 2">
    <name type="scientific">Stegodyphus mimosarum</name>
    <name type="common">African social velvet spider</name>
    <dbReference type="NCBI Taxonomy" id="407821"/>
    <lineage>
        <taxon>Eukaryota</taxon>
        <taxon>Metazoa</taxon>
        <taxon>Ecdysozoa</taxon>
        <taxon>Arthropoda</taxon>
        <taxon>Chelicerata</taxon>
        <taxon>Arachnida</taxon>
        <taxon>Araneae</taxon>
        <taxon>Araneomorphae</taxon>
        <taxon>Entelegynae</taxon>
        <taxon>Eresoidea</taxon>
        <taxon>Eresidae</taxon>
        <taxon>Stegodyphus</taxon>
    </lineage>
</organism>
<dbReference type="OrthoDB" id="6815813at2759"/>
<proteinExistence type="predicted"/>
<evidence type="ECO:0000313" key="2">
    <source>
        <dbReference type="Proteomes" id="UP000054359"/>
    </source>
</evidence>
<sequence>MRLHLGRRCHMPASNNLLLYKSILRAALLYASHIWGHAARTHLLHIQVLGNKALRLSTRHGSLKIRI</sequence>